<reference evidence="1 2" key="1">
    <citation type="submission" date="2019-05" db="EMBL/GenBank/DDBJ databases">
        <title>Another draft genome of Portunus trituberculatus and its Hox gene families provides insights of decapod evolution.</title>
        <authorList>
            <person name="Jeong J.-H."/>
            <person name="Song I."/>
            <person name="Kim S."/>
            <person name="Choi T."/>
            <person name="Kim D."/>
            <person name="Ryu S."/>
            <person name="Kim W."/>
        </authorList>
    </citation>
    <scope>NUCLEOTIDE SEQUENCE [LARGE SCALE GENOMIC DNA]</scope>
    <source>
        <tissue evidence="1">Muscle</tissue>
    </source>
</reference>
<organism evidence="1 2">
    <name type="scientific">Portunus trituberculatus</name>
    <name type="common">Swimming crab</name>
    <name type="synonym">Neptunus trituberculatus</name>
    <dbReference type="NCBI Taxonomy" id="210409"/>
    <lineage>
        <taxon>Eukaryota</taxon>
        <taxon>Metazoa</taxon>
        <taxon>Ecdysozoa</taxon>
        <taxon>Arthropoda</taxon>
        <taxon>Crustacea</taxon>
        <taxon>Multicrustacea</taxon>
        <taxon>Malacostraca</taxon>
        <taxon>Eumalacostraca</taxon>
        <taxon>Eucarida</taxon>
        <taxon>Decapoda</taxon>
        <taxon>Pleocyemata</taxon>
        <taxon>Brachyura</taxon>
        <taxon>Eubrachyura</taxon>
        <taxon>Portunoidea</taxon>
        <taxon>Portunidae</taxon>
        <taxon>Portuninae</taxon>
        <taxon>Portunus</taxon>
    </lineage>
</organism>
<dbReference type="Proteomes" id="UP000324222">
    <property type="component" value="Unassembled WGS sequence"/>
</dbReference>
<keyword evidence="2" id="KW-1185">Reference proteome</keyword>
<dbReference type="AlphaFoldDB" id="A0A5B7JF48"/>
<evidence type="ECO:0000313" key="2">
    <source>
        <dbReference type="Proteomes" id="UP000324222"/>
    </source>
</evidence>
<protein>
    <submittedName>
        <fullName evidence="1">Uncharacterized protein</fullName>
    </submittedName>
</protein>
<gene>
    <name evidence="1" type="ORF">E2C01_087055</name>
</gene>
<comment type="caution">
    <text evidence="1">The sequence shown here is derived from an EMBL/GenBank/DDBJ whole genome shotgun (WGS) entry which is preliminary data.</text>
</comment>
<sequence length="107" mass="12278">MIFESKRCPNFAARYEPRLCLHAIPQLLILTSDASRLTKLPQFPLFPPENYVKAPKQRGHSSLSNSISICRTTFGEAACQKVSGTRNNGRRVEFFIKPRRDREEKRG</sequence>
<proteinExistence type="predicted"/>
<accession>A0A5B7JF48</accession>
<name>A0A5B7JF48_PORTR</name>
<dbReference type="EMBL" id="VSRR010089710">
    <property type="protein sequence ID" value="MPC91987.1"/>
    <property type="molecule type" value="Genomic_DNA"/>
</dbReference>
<evidence type="ECO:0000313" key="1">
    <source>
        <dbReference type="EMBL" id="MPC91987.1"/>
    </source>
</evidence>